<dbReference type="EMBL" id="CP015136">
    <property type="protein sequence ID" value="AMY08876.1"/>
    <property type="molecule type" value="Genomic_DNA"/>
</dbReference>
<gene>
    <name evidence="2" type="ORF">LuPra_02082</name>
</gene>
<sequence>MAAVLIMLVKRAHKPESVIFTNSTVSLLTLSFACFAAALMAYRAVRNKRYDSHMLVYQVPLARYSDTYNGQPLWYVALARHASTSRRQTIWPSTSSPRSWPRSRWTAGSRLPRTRVVVRTEASEQATAVDRGVECRQSWWLLASPDTGWSIVTLAGR</sequence>
<dbReference type="KEGG" id="abac:LuPra_02082"/>
<dbReference type="STRING" id="1855912.LuPra_02082"/>
<protein>
    <submittedName>
        <fullName evidence="2">Uncharacterized protein</fullName>
    </submittedName>
</protein>
<reference evidence="2 3" key="1">
    <citation type="journal article" date="2016" name="Genome Announc.">
        <title>First Complete Genome Sequence of a Subdivision 6 Acidobacterium Strain.</title>
        <authorList>
            <person name="Huang S."/>
            <person name="Vieira S."/>
            <person name="Bunk B."/>
            <person name="Riedel T."/>
            <person name="Sproer C."/>
            <person name="Overmann J."/>
        </authorList>
    </citation>
    <scope>NUCLEOTIDE SEQUENCE [LARGE SCALE GENOMIC DNA]</scope>
    <source>
        <strain evidence="3">DSM 100886 HEG_-6_39</strain>
    </source>
</reference>
<feature type="transmembrane region" description="Helical" evidence="1">
    <location>
        <begin position="25"/>
        <end position="45"/>
    </location>
</feature>
<evidence type="ECO:0000313" key="3">
    <source>
        <dbReference type="Proteomes" id="UP000076079"/>
    </source>
</evidence>
<reference evidence="3" key="2">
    <citation type="submission" date="2016-04" db="EMBL/GenBank/DDBJ databases">
        <title>First Complete Genome Sequence of a Subdivision 6 Acidobacterium.</title>
        <authorList>
            <person name="Huang S."/>
            <person name="Vieira S."/>
            <person name="Bunk B."/>
            <person name="Riedel T."/>
            <person name="Sproeer C."/>
            <person name="Overmann J."/>
        </authorList>
    </citation>
    <scope>NUCLEOTIDE SEQUENCE [LARGE SCALE GENOMIC DNA]</scope>
    <source>
        <strain evidence="3">DSM 100886 HEG_-6_39</strain>
    </source>
</reference>
<dbReference type="AlphaFoldDB" id="A0A143PKC1"/>
<organism evidence="2 3">
    <name type="scientific">Luteitalea pratensis</name>
    <dbReference type="NCBI Taxonomy" id="1855912"/>
    <lineage>
        <taxon>Bacteria</taxon>
        <taxon>Pseudomonadati</taxon>
        <taxon>Acidobacteriota</taxon>
        <taxon>Vicinamibacteria</taxon>
        <taxon>Vicinamibacterales</taxon>
        <taxon>Vicinamibacteraceae</taxon>
        <taxon>Luteitalea</taxon>
    </lineage>
</organism>
<accession>A0A143PKC1</accession>
<keyword evidence="3" id="KW-1185">Reference proteome</keyword>
<keyword evidence="1" id="KW-1133">Transmembrane helix</keyword>
<evidence type="ECO:0000256" key="1">
    <source>
        <dbReference type="SAM" id="Phobius"/>
    </source>
</evidence>
<evidence type="ECO:0000313" key="2">
    <source>
        <dbReference type="EMBL" id="AMY08876.1"/>
    </source>
</evidence>
<keyword evidence="1" id="KW-0472">Membrane</keyword>
<keyword evidence="1" id="KW-0812">Transmembrane</keyword>
<name>A0A143PKC1_LUTPR</name>
<dbReference type="Proteomes" id="UP000076079">
    <property type="component" value="Chromosome"/>
</dbReference>
<proteinExistence type="predicted"/>